<evidence type="ECO:0000313" key="6">
    <source>
        <dbReference type="Proteomes" id="UP001476798"/>
    </source>
</evidence>
<feature type="coiled-coil region" evidence="3">
    <location>
        <begin position="84"/>
        <end position="111"/>
    </location>
</feature>
<evidence type="ECO:0000256" key="3">
    <source>
        <dbReference type="SAM" id="Coils"/>
    </source>
</evidence>
<dbReference type="Pfam" id="PF06470">
    <property type="entry name" value="SMC_hinge"/>
    <property type="match status" value="1"/>
</dbReference>
<dbReference type="PANTHER" id="PTHR18937">
    <property type="entry name" value="STRUCTURAL MAINTENANCE OF CHROMOSOMES SMC FAMILY MEMBER"/>
    <property type="match status" value="1"/>
</dbReference>
<dbReference type="SUPFAM" id="SSF75553">
    <property type="entry name" value="Smc hinge domain"/>
    <property type="match status" value="1"/>
</dbReference>
<evidence type="ECO:0000259" key="4">
    <source>
        <dbReference type="SMART" id="SM00968"/>
    </source>
</evidence>
<comment type="subcellular location">
    <subcellularLocation>
        <location evidence="1">Chromosome</location>
    </subcellularLocation>
</comment>
<protein>
    <recommendedName>
        <fullName evidence="4">SMC hinge domain-containing protein</fullName>
    </recommendedName>
</protein>
<evidence type="ECO:0000256" key="2">
    <source>
        <dbReference type="ARBA" id="ARBA00022454"/>
    </source>
</evidence>
<keyword evidence="6" id="KW-1185">Reference proteome</keyword>
<evidence type="ECO:0000256" key="1">
    <source>
        <dbReference type="ARBA" id="ARBA00004286"/>
    </source>
</evidence>
<name>A0ABV0NWM1_9TELE</name>
<dbReference type="EMBL" id="JAHRIO010052019">
    <property type="protein sequence ID" value="MEQ2175778.1"/>
    <property type="molecule type" value="Genomic_DNA"/>
</dbReference>
<gene>
    <name evidence="5" type="ORF">GOODEAATRI_021206</name>
</gene>
<dbReference type="InterPro" id="IPR010935">
    <property type="entry name" value="SMC_hinge"/>
</dbReference>
<comment type="caution">
    <text evidence="5">The sequence shown here is derived from an EMBL/GenBank/DDBJ whole genome shotgun (WGS) entry which is preliminary data.</text>
</comment>
<keyword evidence="3" id="KW-0175">Coiled coil</keyword>
<sequence>MVDDLNLKRLELSLVELYHNEKGISAISDTHSGKKQFAAQKNSELEHILAQSSSQYIKAKVNTSHHTKKAAEIRDAVKKNGKMLAVKEQELAEGRQEIAELERTWKRYEKQTQEGVARGRDIDLDEAQCNKVLYDSGTPLKIFVSGRRACLQSLSMWVSVARSPVHKKYQLAVTKVFGRNMSAIVVASEKVARDCISFIKEERAEPETFLPIDYLVVNPLNERLRQIPGAKMVVDVVQVNAAAGAAQLGKVVQYVCGNALVCETMKDARNVAFDRQERVRTVTLDGTLFKTSGVISGGSSYLRTKARCWDEKDMIRLKERRHELISELRVSKCVKTP</sequence>
<proteinExistence type="predicted"/>
<evidence type="ECO:0000313" key="5">
    <source>
        <dbReference type="EMBL" id="MEQ2175778.1"/>
    </source>
</evidence>
<dbReference type="Gene3D" id="3.30.70.1620">
    <property type="match status" value="1"/>
</dbReference>
<organism evidence="5 6">
    <name type="scientific">Goodea atripinnis</name>
    <dbReference type="NCBI Taxonomy" id="208336"/>
    <lineage>
        <taxon>Eukaryota</taxon>
        <taxon>Metazoa</taxon>
        <taxon>Chordata</taxon>
        <taxon>Craniata</taxon>
        <taxon>Vertebrata</taxon>
        <taxon>Euteleostomi</taxon>
        <taxon>Actinopterygii</taxon>
        <taxon>Neopterygii</taxon>
        <taxon>Teleostei</taxon>
        <taxon>Neoteleostei</taxon>
        <taxon>Acanthomorphata</taxon>
        <taxon>Ovalentaria</taxon>
        <taxon>Atherinomorphae</taxon>
        <taxon>Cyprinodontiformes</taxon>
        <taxon>Goodeidae</taxon>
        <taxon>Goodea</taxon>
    </lineage>
</organism>
<dbReference type="Proteomes" id="UP001476798">
    <property type="component" value="Unassembled WGS sequence"/>
</dbReference>
<reference evidence="5 6" key="1">
    <citation type="submission" date="2021-06" db="EMBL/GenBank/DDBJ databases">
        <authorList>
            <person name="Palmer J.M."/>
        </authorList>
    </citation>
    <scope>NUCLEOTIDE SEQUENCE [LARGE SCALE GENOMIC DNA]</scope>
    <source>
        <strain evidence="5 6">GA_2019</strain>
        <tissue evidence="5">Muscle</tissue>
    </source>
</reference>
<dbReference type="PANTHER" id="PTHR18937:SF147">
    <property type="entry name" value="STRUCTURAL MAINTENANCE OF CHROMOSOMES PROTEIN 1B"/>
    <property type="match status" value="1"/>
</dbReference>
<feature type="domain" description="SMC hinge" evidence="4">
    <location>
        <begin position="164"/>
        <end position="272"/>
    </location>
</feature>
<keyword evidence="2" id="KW-0158">Chromosome</keyword>
<dbReference type="SMART" id="SM00968">
    <property type="entry name" value="SMC_hinge"/>
    <property type="match status" value="1"/>
</dbReference>
<accession>A0ABV0NWM1</accession>
<dbReference type="InterPro" id="IPR036277">
    <property type="entry name" value="SMC_hinge_sf"/>
</dbReference>